<sequence>MPSSTAPNAPFPATAALSQAIADYEDRVPGQPNVSLDQKDVDAFLARELNTPILDELYLRLWLVARKSGANIDPLHQQRMKGREIVPAENTQLHLVWRHDKVFIKPLPECLLNHDFWMVHLSSNDEKSNQADIGTNKHLVALGFVRSYTCLIRHHSDFVLAHHYYLIPEHVKWNAWCQFIRHFQDYEDTQVAKRYHYGQLRLSRLHWAVRLFQPPSAKTAWFYEVPYWSIQTYVQRMAAPFIFGFASISLVLSSMQVIASIPADKLGFGAMDDYGYKTMIQAFWIFSTVMLFLSGIVWILLIVIPISVLIWQMSWGFRNRGKHSGSLNPECGEDNWLKQ</sequence>
<keyword evidence="3" id="KW-1185">Reference proteome</keyword>
<dbReference type="OrthoDB" id="5086500at2759"/>
<reference evidence="3" key="1">
    <citation type="journal article" date="2017" name="Genome Biol.">
        <title>Comparative genomics reveals high biological diversity and specific adaptations in the industrially and medically important fungal genus Aspergillus.</title>
        <authorList>
            <person name="de Vries R.P."/>
            <person name="Riley R."/>
            <person name="Wiebenga A."/>
            <person name="Aguilar-Osorio G."/>
            <person name="Amillis S."/>
            <person name="Uchima C.A."/>
            <person name="Anderluh G."/>
            <person name="Asadollahi M."/>
            <person name="Askin M."/>
            <person name="Barry K."/>
            <person name="Battaglia E."/>
            <person name="Bayram O."/>
            <person name="Benocci T."/>
            <person name="Braus-Stromeyer S.A."/>
            <person name="Caldana C."/>
            <person name="Canovas D."/>
            <person name="Cerqueira G.C."/>
            <person name="Chen F."/>
            <person name="Chen W."/>
            <person name="Choi C."/>
            <person name="Clum A."/>
            <person name="Dos Santos R.A."/>
            <person name="Damasio A.R."/>
            <person name="Diallinas G."/>
            <person name="Emri T."/>
            <person name="Fekete E."/>
            <person name="Flipphi M."/>
            <person name="Freyberg S."/>
            <person name="Gallo A."/>
            <person name="Gournas C."/>
            <person name="Habgood R."/>
            <person name="Hainaut M."/>
            <person name="Harispe M.L."/>
            <person name="Henrissat B."/>
            <person name="Hilden K.S."/>
            <person name="Hope R."/>
            <person name="Hossain A."/>
            <person name="Karabika E."/>
            <person name="Karaffa L."/>
            <person name="Karanyi Z."/>
            <person name="Krasevec N."/>
            <person name="Kuo A."/>
            <person name="Kusch H."/>
            <person name="LaButti K."/>
            <person name="Lagendijk E.L."/>
            <person name="Lapidus A."/>
            <person name="Levasseur A."/>
            <person name="Lindquist E."/>
            <person name="Lipzen A."/>
            <person name="Logrieco A.F."/>
            <person name="MacCabe A."/>
            <person name="Maekelae M.R."/>
            <person name="Malavazi I."/>
            <person name="Melin P."/>
            <person name="Meyer V."/>
            <person name="Mielnichuk N."/>
            <person name="Miskei M."/>
            <person name="Molnar A.P."/>
            <person name="Mule G."/>
            <person name="Ngan C.Y."/>
            <person name="Orejas M."/>
            <person name="Orosz E."/>
            <person name="Ouedraogo J.P."/>
            <person name="Overkamp K.M."/>
            <person name="Park H.-S."/>
            <person name="Perrone G."/>
            <person name="Piumi F."/>
            <person name="Punt P.J."/>
            <person name="Ram A.F."/>
            <person name="Ramon A."/>
            <person name="Rauscher S."/>
            <person name="Record E."/>
            <person name="Riano-Pachon D.M."/>
            <person name="Robert V."/>
            <person name="Roehrig J."/>
            <person name="Ruller R."/>
            <person name="Salamov A."/>
            <person name="Salih N.S."/>
            <person name="Samson R.A."/>
            <person name="Sandor E."/>
            <person name="Sanguinetti M."/>
            <person name="Schuetze T."/>
            <person name="Sepcic K."/>
            <person name="Shelest E."/>
            <person name="Sherlock G."/>
            <person name="Sophianopoulou V."/>
            <person name="Squina F.M."/>
            <person name="Sun H."/>
            <person name="Susca A."/>
            <person name="Todd R.B."/>
            <person name="Tsang A."/>
            <person name="Unkles S.E."/>
            <person name="van de Wiele N."/>
            <person name="van Rossen-Uffink D."/>
            <person name="Oliveira J.V."/>
            <person name="Vesth T.C."/>
            <person name="Visser J."/>
            <person name="Yu J.-H."/>
            <person name="Zhou M."/>
            <person name="Andersen M.R."/>
            <person name="Archer D.B."/>
            <person name="Baker S.E."/>
            <person name="Benoit I."/>
            <person name="Brakhage A.A."/>
            <person name="Braus G.H."/>
            <person name="Fischer R."/>
            <person name="Frisvad J.C."/>
            <person name="Goldman G.H."/>
            <person name="Houbraken J."/>
            <person name="Oakley B."/>
            <person name="Pocsi I."/>
            <person name="Scazzocchio C."/>
            <person name="Seiboth B."/>
            <person name="vanKuyk P.A."/>
            <person name="Wortman J."/>
            <person name="Dyer P.S."/>
            <person name="Grigoriev I.V."/>
        </authorList>
    </citation>
    <scope>NUCLEOTIDE SEQUENCE [LARGE SCALE GENOMIC DNA]</scope>
    <source>
        <strain evidence="3">CBS 516.65</strain>
    </source>
</reference>
<gene>
    <name evidence="2" type="ORF">ASPGLDRAFT_177775</name>
</gene>
<dbReference type="Pfam" id="PF20246">
    <property type="entry name" value="DUF6601"/>
    <property type="match status" value="1"/>
</dbReference>
<dbReference type="VEuPathDB" id="FungiDB:ASPGLDRAFT_177775"/>
<organism evidence="2 3">
    <name type="scientific">Aspergillus glaucus CBS 516.65</name>
    <dbReference type="NCBI Taxonomy" id="1160497"/>
    <lineage>
        <taxon>Eukaryota</taxon>
        <taxon>Fungi</taxon>
        <taxon>Dikarya</taxon>
        <taxon>Ascomycota</taxon>
        <taxon>Pezizomycotina</taxon>
        <taxon>Eurotiomycetes</taxon>
        <taxon>Eurotiomycetidae</taxon>
        <taxon>Eurotiales</taxon>
        <taxon>Aspergillaceae</taxon>
        <taxon>Aspergillus</taxon>
        <taxon>Aspergillus subgen. Aspergillus</taxon>
    </lineage>
</organism>
<dbReference type="EMBL" id="KV878908">
    <property type="protein sequence ID" value="OJJ80830.1"/>
    <property type="molecule type" value="Genomic_DNA"/>
</dbReference>
<name>A0A1L9VAA0_ASPGL</name>
<keyword evidence="1" id="KW-0812">Transmembrane</keyword>
<evidence type="ECO:0000256" key="1">
    <source>
        <dbReference type="SAM" id="Phobius"/>
    </source>
</evidence>
<keyword evidence="1" id="KW-0472">Membrane</keyword>
<dbReference type="GeneID" id="34459172"/>
<accession>A0A1L9VAA0</accession>
<dbReference type="RefSeq" id="XP_022397528.1">
    <property type="nucleotide sequence ID" value="XM_022542911.1"/>
</dbReference>
<dbReference type="InterPro" id="IPR046536">
    <property type="entry name" value="DUF6601"/>
</dbReference>
<evidence type="ECO:0000313" key="2">
    <source>
        <dbReference type="EMBL" id="OJJ80830.1"/>
    </source>
</evidence>
<feature type="transmembrane region" description="Helical" evidence="1">
    <location>
        <begin position="241"/>
        <end position="263"/>
    </location>
</feature>
<dbReference type="STRING" id="1160497.A0A1L9VAA0"/>
<keyword evidence="1" id="KW-1133">Transmembrane helix</keyword>
<proteinExistence type="predicted"/>
<dbReference type="Proteomes" id="UP000184300">
    <property type="component" value="Unassembled WGS sequence"/>
</dbReference>
<dbReference type="AlphaFoldDB" id="A0A1L9VAA0"/>
<dbReference type="PANTHER" id="PTHR34414">
    <property type="entry name" value="HET DOMAIN-CONTAINING PROTEIN-RELATED"/>
    <property type="match status" value="1"/>
</dbReference>
<dbReference type="PANTHER" id="PTHR34414:SF1">
    <property type="entry name" value="SUBTILISIN-LIKE SERINE PROTEASE"/>
    <property type="match status" value="1"/>
</dbReference>
<feature type="transmembrane region" description="Helical" evidence="1">
    <location>
        <begin position="283"/>
        <end position="311"/>
    </location>
</feature>
<protein>
    <submittedName>
        <fullName evidence="2">Uncharacterized protein</fullName>
    </submittedName>
</protein>
<evidence type="ECO:0000313" key="3">
    <source>
        <dbReference type="Proteomes" id="UP000184300"/>
    </source>
</evidence>